<dbReference type="AlphaFoldDB" id="A0A261TX89"/>
<keyword evidence="12" id="KW-0813">Transport</keyword>
<dbReference type="GO" id="GO:0005886">
    <property type="term" value="C:plasma membrane"/>
    <property type="evidence" value="ECO:0007669"/>
    <property type="project" value="UniProtKB-SubCell"/>
</dbReference>
<comment type="subcellular location">
    <subcellularLocation>
        <location evidence="1 12">Cell membrane</location>
        <topology evidence="1 12">Multi-pass membrane protein</topology>
    </subcellularLocation>
</comment>
<evidence type="ECO:0000256" key="5">
    <source>
        <dbReference type="ARBA" id="ARBA00022989"/>
    </source>
</evidence>
<evidence type="ECO:0000313" key="14">
    <source>
        <dbReference type="Proteomes" id="UP000216885"/>
    </source>
</evidence>
<keyword evidence="3" id="KW-0997">Cell inner membrane</keyword>
<evidence type="ECO:0000256" key="12">
    <source>
        <dbReference type="HAMAP-Rule" id="MF_00454"/>
    </source>
</evidence>
<keyword evidence="9 12" id="KW-0407">Ion channel</keyword>
<protein>
    <recommendedName>
        <fullName evidence="12">Fluoride-specific ion channel FluC</fullName>
    </recommendedName>
</protein>
<proteinExistence type="inferred from homology"/>
<feature type="binding site" evidence="12">
    <location>
        <position position="78"/>
    </location>
    <ligand>
        <name>Na(+)</name>
        <dbReference type="ChEBI" id="CHEBI:29101"/>
        <note>structural</note>
    </ligand>
</feature>
<evidence type="ECO:0000256" key="7">
    <source>
        <dbReference type="ARBA" id="ARBA00023065"/>
    </source>
</evidence>
<dbReference type="GO" id="GO:0046872">
    <property type="term" value="F:metal ion binding"/>
    <property type="evidence" value="ECO:0007669"/>
    <property type="project" value="UniProtKB-KW"/>
</dbReference>
<comment type="similarity">
    <text evidence="10 12">Belongs to the fluoride channel Fluc/FEX (TC 1.A.43) family.</text>
</comment>
<evidence type="ECO:0000256" key="1">
    <source>
        <dbReference type="ARBA" id="ARBA00004651"/>
    </source>
</evidence>
<feature type="transmembrane region" description="Helical" evidence="12">
    <location>
        <begin position="67"/>
        <end position="86"/>
    </location>
</feature>
<organism evidence="13 14">
    <name type="scientific">Bordetella genomosp. 4</name>
    <dbReference type="NCBI Taxonomy" id="463044"/>
    <lineage>
        <taxon>Bacteria</taxon>
        <taxon>Pseudomonadati</taxon>
        <taxon>Pseudomonadota</taxon>
        <taxon>Betaproteobacteria</taxon>
        <taxon>Burkholderiales</taxon>
        <taxon>Alcaligenaceae</taxon>
        <taxon>Bordetella</taxon>
    </lineage>
</organism>
<keyword evidence="7 12" id="KW-0406">Ion transport</keyword>
<keyword evidence="6 12" id="KW-0915">Sodium</keyword>
<dbReference type="InterPro" id="IPR003691">
    <property type="entry name" value="FluC"/>
</dbReference>
<evidence type="ECO:0000313" key="13">
    <source>
        <dbReference type="EMBL" id="OZI54304.1"/>
    </source>
</evidence>
<comment type="caution">
    <text evidence="13">The sequence shown here is derived from an EMBL/GenBank/DDBJ whole genome shotgun (WGS) entry which is preliminary data.</text>
</comment>
<name>A0A261TX89_9BORD</name>
<dbReference type="GO" id="GO:0062054">
    <property type="term" value="F:fluoride channel activity"/>
    <property type="evidence" value="ECO:0007669"/>
    <property type="project" value="UniProtKB-UniRule"/>
</dbReference>
<dbReference type="NCBIfam" id="TIGR00494">
    <property type="entry name" value="crcB"/>
    <property type="match status" value="1"/>
</dbReference>
<dbReference type="GO" id="GO:0140114">
    <property type="term" value="P:cellular detoxification of fluoride"/>
    <property type="evidence" value="ECO:0007669"/>
    <property type="project" value="UniProtKB-UniRule"/>
</dbReference>
<dbReference type="Proteomes" id="UP000216885">
    <property type="component" value="Unassembled WGS sequence"/>
</dbReference>
<dbReference type="EMBL" id="NEVQ01000017">
    <property type="protein sequence ID" value="OZI54304.1"/>
    <property type="molecule type" value="Genomic_DNA"/>
</dbReference>
<evidence type="ECO:0000256" key="6">
    <source>
        <dbReference type="ARBA" id="ARBA00023053"/>
    </source>
</evidence>
<keyword evidence="2 12" id="KW-1003">Cell membrane</keyword>
<dbReference type="PANTHER" id="PTHR28259:SF1">
    <property type="entry name" value="FLUORIDE EXPORT PROTEIN 1-RELATED"/>
    <property type="match status" value="1"/>
</dbReference>
<reference evidence="13 14" key="1">
    <citation type="submission" date="2017-05" db="EMBL/GenBank/DDBJ databases">
        <title>Complete and WGS of Bordetella genogroups.</title>
        <authorList>
            <person name="Spilker T."/>
            <person name="LiPuma J."/>
        </authorList>
    </citation>
    <scope>NUCLEOTIDE SEQUENCE [LARGE SCALE GENOMIC DNA]</scope>
    <source>
        <strain evidence="13 14">AU9919</strain>
    </source>
</reference>
<evidence type="ECO:0000256" key="9">
    <source>
        <dbReference type="ARBA" id="ARBA00023303"/>
    </source>
</evidence>
<comment type="catalytic activity">
    <reaction evidence="11">
        <text>fluoride(in) = fluoride(out)</text>
        <dbReference type="Rhea" id="RHEA:76159"/>
        <dbReference type="ChEBI" id="CHEBI:17051"/>
    </reaction>
    <physiologicalReaction direction="left-to-right" evidence="11">
        <dbReference type="Rhea" id="RHEA:76160"/>
    </physiologicalReaction>
</comment>
<keyword evidence="14" id="KW-1185">Reference proteome</keyword>
<evidence type="ECO:0000256" key="2">
    <source>
        <dbReference type="ARBA" id="ARBA00022475"/>
    </source>
</evidence>
<evidence type="ECO:0000256" key="3">
    <source>
        <dbReference type="ARBA" id="ARBA00022519"/>
    </source>
</evidence>
<feature type="transmembrane region" description="Helical" evidence="12">
    <location>
        <begin position="7"/>
        <end position="26"/>
    </location>
</feature>
<evidence type="ECO:0000256" key="10">
    <source>
        <dbReference type="ARBA" id="ARBA00035120"/>
    </source>
</evidence>
<evidence type="ECO:0000256" key="11">
    <source>
        <dbReference type="ARBA" id="ARBA00035585"/>
    </source>
</evidence>
<dbReference type="NCBIfam" id="NF010792">
    <property type="entry name" value="PRK14196.1"/>
    <property type="match status" value="1"/>
</dbReference>
<accession>A0A261TX89</accession>
<keyword evidence="5 12" id="KW-1133">Transmembrane helix</keyword>
<comment type="function">
    <text evidence="12">Fluoride-specific ion channel. Important for reducing fluoride concentration in the cell, thus reducing its toxicity.</text>
</comment>
<dbReference type="Pfam" id="PF02537">
    <property type="entry name" value="CRCB"/>
    <property type="match status" value="1"/>
</dbReference>
<keyword evidence="8 12" id="KW-0472">Membrane</keyword>
<evidence type="ECO:0000256" key="8">
    <source>
        <dbReference type="ARBA" id="ARBA00023136"/>
    </source>
</evidence>
<dbReference type="RefSeq" id="WP_094838521.1">
    <property type="nucleotide sequence ID" value="NZ_NEVQ01000017.1"/>
</dbReference>
<keyword evidence="4 12" id="KW-0812">Transmembrane</keyword>
<keyword evidence="12" id="KW-0479">Metal-binding</keyword>
<dbReference type="PANTHER" id="PTHR28259">
    <property type="entry name" value="FLUORIDE EXPORT PROTEIN 1-RELATED"/>
    <property type="match status" value="1"/>
</dbReference>
<sequence>MQSLIPLNVLAVSVGAAFGACARWLLGVWLNTSSGWPWGTLLVNLIGGYLIGVALAVLLAHPEWPQWVRLAAVTGFLGGLTTFSTFSAETVAMLERGAFGAALGYAAVSLIGSLALTALGLASAHAVLR</sequence>
<comment type="activity regulation">
    <text evidence="12">Na(+) is not transported, but it plays an essential structural role and its presence is essential for fluoride channel function.</text>
</comment>
<feature type="transmembrane region" description="Helical" evidence="12">
    <location>
        <begin position="38"/>
        <end position="60"/>
    </location>
</feature>
<feature type="transmembrane region" description="Helical" evidence="12">
    <location>
        <begin position="98"/>
        <end position="122"/>
    </location>
</feature>
<evidence type="ECO:0000256" key="4">
    <source>
        <dbReference type="ARBA" id="ARBA00022692"/>
    </source>
</evidence>
<gene>
    <name evidence="12" type="primary">fluC</name>
    <name evidence="12" type="synonym">crcB</name>
    <name evidence="13" type="ORF">CAL20_17600</name>
</gene>
<feature type="binding site" evidence="12">
    <location>
        <position position="81"/>
    </location>
    <ligand>
        <name>Na(+)</name>
        <dbReference type="ChEBI" id="CHEBI:29101"/>
        <note>structural</note>
    </ligand>
</feature>
<dbReference type="HAMAP" id="MF_00454">
    <property type="entry name" value="FluC"/>
    <property type="match status" value="1"/>
</dbReference>